<comment type="caution">
    <text evidence="2">The sequence shown here is derived from an EMBL/GenBank/DDBJ whole genome shotgun (WGS) entry which is preliminary data.</text>
</comment>
<dbReference type="EMBL" id="ASAD01000010">
    <property type="protein sequence ID" value="EON92923.1"/>
    <property type="molecule type" value="Genomic_DNA"/>
</dbReference>
<evidence type="ECO:0000256" key="1">
    <source>
        <dbReference type="SAM" id="Phobius"/>
    </source>
</evidence>
<keyword evidence="1" id="KW-1133">Transmembrane helix</keyword>
<dbReference type="Proteomes" id="UP000016540">
    <property type="component" value="Unassembled WGS sequence"/>
</dbReference>
<feature type="transmembrane region" description="Helical" evidence="1">
    <location>
        <begin position="6"/>
        <end position="23"/>
    </location>
</feature>
<reference evidence="2 3" key="1">
    <citation type="journal article" date="2013" name="Genome Announc.">
        <title>Draft Genome Sequence of the Moderately Halophilic Bacterium Marinobacter lipolyticus Strain SM19.</title>
        <authorList>
            <person name="Papke R.T."/>
            <person name="de la Haba R.R."/>
            <person name="Infante-Dominguez C."/>
            <person name="Perez D."/>
            <person name="Sanchez-Porro C."/>
            <person name="Lapierre P."/>
            <person name="Ventosa A."/>
        </authorList>
    </citation>
    <scope>NUCLEOTIDE SEQUENCE [LARGE SCALE GENOMIC DNA]</scope>
    <source>
        <strain evidence="2 3">SM19</strain>
    </source>
</reference>
<keyword evidence="1" id="KW-0472">Membrane</keyword>
<proteinExistence type="predicted"/>
<accession>R8B2U5</accession>
<protein>
    <submittedName>
        <fullName evidence="2">Uncharacterized protein</fullName>
    </submittedName>
</protein>
<evidence type="ECO:0000313" key="3">
    <source>
        <dbReference type="Proteomes" id="UP000016540"/>
    </source>
</evidence>
<sequence length="86" mass="10116">MTWQYLVLAPWIVVLPIWFFLMLRRNYRKQSGLCVGCGERLAGRNTCENCLDPKAKKLGRFKPVVITVFFLWGILSISVFRYLTWS</sequence>
<keyword evidence="3" id="KW-1185">Reference proteome</keyword>
<dbReference type="HOGENOM" id="CLU_2494224_0_0_6"/>
<organism evidence="2 3">
    <name type="scientific">Marinobacter lipolyticus SM19</name>
    <dbReference type="NCBI Taxonomy" id="1318628"/>
    <lineage>
        <taxon>Bacteria</taxon>
        <taxon>Pseudomonadati</taxon>
        <taxon>Pseudomonadota</taxon>
        <taxon>Gammaproteobacteria</taxon>
        <taxon>Pseudomonadales</taxon>
        <taxon>Marinobacteraceae</taxon>
        <taxon>Marinobacter</taxon>
    </lineage>
</organism>
<feature type="transmembrane region" description="Helical" evidence="1">
    <location>
        <begin position="64"/>
        <end position="83"/>
    </location>
</feature>
<gene>
    <name evidence="2" type="ORF">MARLIPOL_09219</name>
</gene>
<name>R8B2U5_9GAMM</name>
<evidence type="ECO:0000313" key="2">
    <source>
        <dbReference type="EMBL" id="EON92923.1"/>
    </source>
</evidence>
<dbReference type="AlphaFoldDB" id="R8B2U5"/>
<keyword evidence="1" id="KW-0812">Transmembrane</keyword>